<comment type="function">
    <text evidence="3">PPIases accelerate the folding of proteins. It catalyzes the cis-trans isomerization of proline imidic peptide bonds in oligopeptides.</text>
</comment>
<dbReference type="FunFam" id="2.40.100.10:FF:000076">
    <property type="entry name" value="Peptidyl-prolyl cis-trans isomerase"/>
    <property type="match status" value="1"/>
</dbReference>
<evidence type="ECO:0000256" key="1">
    <source>
        <dbReference type="ARBA" id="ARBA00023110"/>
    </source>
</evidence>
<name>A0A0N4U8V4_DRAME</name>
<dbReference type="Proteomes" id="UP000038040">
    <property type="component" value="Unplaced"/>
</dbReference>
<keyword evidence="2 3" id="KW-0413">Isomerase</keyword>
<keyword evidence="7" id="KW-1185">Reference proteome</keyword>
<evidence type="ECO:0000313" key="8">
    <source>
        <dbReference type="WBParaSite" id="DME_0000349201-mRNA-1"/>
    </source>
</evidence>
<proteinExistence type="inferred from homology"/>
<dbReference type="PRINTS" id="PR00153">
    <property type="entry name" value="CSAPPISMRASE"/>
</dbReference>
<dbReference type="InterPro" id="IPR029000">
    <property type="entry name" value="Cyclophilin-like_dom_sf"/>
</dbReference>
<dbReference type="WBParaSite" id="DME_0000349201-mRNA-1">
    <property type="protein sequence ID" value="DME_0000349201-mRNA-1"/>
    <property type="gene ID" value="DME_0000349201"/>
</dbReference>
<dbReference type="Pfam" id="PF00160">
    <property type="entry name" value="Pro_isomerase"/>
    <property type="match status" value="1"/>
</dbReference>
<keyword evidence="1 3" id="KW-0697">Rotamase</keyword>
<protein>
    <recommendedName>
        <fullName evidence="3">Peptidyl-prolyl cis-trans isomerase</fullName>
        <shortName evidence="3">PPIase</shortName>
        <ecNumber evidence="3">5.2.1.8</ecNumber>
    </recommendedName>
</protein>
<gene>
    <name evidence="5" type="ORF">DME_LOCUS7497</name>
</gene>
<accession>A0A0N4U8V4</accession>
<dbReference type="PROSITE" id="PS50072">
    <property type="entry name" value="CSA_PPIASE_2"/>
    <property type="match status" value="1"/>
</dbReference>
<evidence type="ECO:0000313" key="6">
    <source>
        <dbReference type="Proteomes" id="UP000038040"/>
    </source>
</evidence>
<dbReference type="PANTHER" id="PTHR11071:SF570">
    <property type="entry name" value="PEPTIDYL-PROLYL CIS-TRANS ISOMERASE"/>
    <property type="match status" value="1"/>
</dbReference>
<dbReference type="GO" id="GO:0005737">
    <property type="term" value="C:cytoplasm"/>
    <property type="evidence" value="ECO:0007669"/>
    <property type="project" value="TreeGrafter"/>
</dbReference>
<dbReference type="AlphaFoldDB" id="A0A0N4U8V4"/>
<evidence type="ECO:0000313" key="7">
    <source>
        <dbReference type="Proteomes" id="UP000274756"/>
    </source>
</evidence>
<evidence type="ECO:0000256" key="3">
    <source>
        <dbReference type="RuleBase" id="RU363019"/>
    </source>
</evidence>
<feature type="domain" description="PPIase cyclophilin-type" evidence="4">
    <location>
        <begin position="10"/>
        <end position="173"/>
    </location>
</feature>
<comment type="catalytic activity">
    <reaction evidence="3">
        <text>[protein]-peptidylproline (omega=180) = [protein]-peptidylproline (omega=0)</text>
        <dbReference type="Rhea" id="RHEA:16237"/>
        <dbReference type="Rhea" id="RHEA-COMP:10747"/>
        <dbReference type="Rhea" id="RHEA-COMP:10748"/>
        <dbReference type="ChEBI" id="CHEBI:83833"/>
        <dbReference type="ChEBI" id="CHEBI:83834"/>
        <dbReference type="EC" id="5.2.1.8"/>
    </reaction>
</comment>
<reference evidence="5 7" key="2">
    <citation type="submission" date="2018-11" db="EMBL/GenBank/DDBJ databases">
        <authorList>
            <consortium name="Pathogen Informatics"/>
        </authorList>
    </citation>
    <scope>NUCLEOTIDE SEQUENCE [LARGE SCALE GENOMIC DNA]</scope>
</reference>
<organism evidence="6 8">
    <name type="scientific">Dracunculus medinensis</name>
    <name type="common">Guinea worm</name>
    <dbReference type="NCBI Taxonomy" id="318479"/>
    <lineage>
        <taxon>Eukaryota</taxon>
        <taxon>Metazoa</taxon>
        <taxon>Ecdysozoa</taxon>
        <taxon>Nematoda</taxon>
        <taxon>Chromadorea</taxon>
        <taxon>Rhabditida</taxon>
        <taxon>Spirurina</taxon>
        <taxon>Dracunculoidea</taxon>
        <taxon>Dracunculidae</taxon>
        <taxon>Dracunculus</taxon>
    </lineage>
</organism>
<dbReference type="STRING" id="318479.A0A0N4U8V4"/>
<dbReference type="PANTHER" id="PTHR11071">
    <property type="entry name" value="PEPTIDYL-PROLYL CIS-TRANS ISOMERASE"/>
    <property type="match status" value="1"/>
</dbReference>
<dbReference type="InterPro" id="IPR002130">
    <property type="entry name" value="Cyclophilin-type_PPIase_dom"/>
</dbReference>
<dbReference type="Proteomes" id="UP000274756">
    <property type="component" value="Unassembled WGS sequence"/>
</dbReference>
<dbReference type="GO" id="GO:0016018">
    <property type="term" value="F:cyclosporin A binding"/>
    <property type="evidence" value="ECO:0007669"/>
    <property type="project" value="TreeGrafter"/>
</dbReference>
<dbReference type="GO" id="GO:0003755">
    <property type="term" value="F:peptidyl-prolyl cis-trans isomerase activity"/>
    <property type="evidence" value="ECO:0007669"/>
    <property type="project" value="UniProtKB-UniRule"/>
</dbReference>
<reference evidence="8" key="1">
    <citation type="submission" date="2017-02" db="UniProtKB">
        <authorList>
            <consortium name="WormBaseParasite"/>
        </authorList>
    </citation>
    <scope>IDENTIFICATION</scope>
</reference>
<dbReference type="GO" id="GO:0006457">
    <property type="term" value="P:protein folding"/>
    <property type="evidence" value="ECO:0007669"/>
    <property type="project" value="TreeGrafter"/>
</dbReference>
<dbReference type="SUPFAM" id="SSF50891">
    <property type="entry name" value="Cyclophilin-like"/>
    <property type="match status" value="1"/>
</dbReference>
<dbReference type="EMBL" id="UYYG01001161">
    <property type="protein sequence ID" value="VDN57524.1"/>
    <property type="molecule type" value="Genomic_DNA"/>
</dbReference>
<evidence type="ECO:0000256" key="2">
    <source>
        <dbReference type="ARBA" id="ARBA00023235"/>
    </source>
</evidence>
<dbReference type="InterPro" id="IPR024936">
    <property type="entry name" value="Cyclophilin-type_PPIase"/>
</dbReference>
<dbReference type="OrthoDB" id="193499at2759"/>
<evidence type="ECO:0000313" key="5">
    <source>
        <dbReference type="EMBL" id="VDN57524.1"/>
    </source>
</evidence>
<evidence type="ECO:0000259" key="4">
    <source>
        <dbReference type="PROSITE" id="PS50072"/>
    </source>
</evidence>
<comment type="similarity">
    <text evidence="3">Belongs to the cyclophilin-type PPIase family.</text>
</comment>
<sequence length="175" mass="19980">MPNKNGSRVFLDVVADNEFIGRLLYDDICPKTCENFRTLCTNEKGFGYKECVFYRVIPGFCACSGDFETNNEDRTGGRSIFGEKYFEDENFEIEHNARGILSMDNYGWPNTNSSRFFITFDETPWLDEYHVAFGKLVDGWEVLDKIESYGTIKGYGVQKGETTAVIKISDCGELK</sequence>
<dbReference type="PIRSF" id="PIRSF001467">
    <property type="entry name" value="Peptidylpro_ismrse"/>
    <property type="match status" value="1"/>
</dbReference>
<dbReference type="EC" id="5.2.1.8" evidence="3"/>
<dbReference type="Gene3D" id="2.40.100.10">
    <property type="entry name" value="Cyclophilin-like"/>
    <property type="match status" value="1"/>
</dbReference>